<dbReference type="Proteomes" id="UP000000763">
    <property type="component" value="Chromosome 10"/>
</dbReference>
<name>Q8S5D9_ORYSJ</name>
<evidence type="ECO:0000313" key="3">
    <source>
        <dbReference type="Proteomes" id="UP000000763"/>
    </source>
</evidence>
<protein>
    <submittedName>
        <fullName evidence="2">Uncharacterized protein</fullName>
    </submittedName>
</protein>
<gene>
    <name evidence="2" type="primary">OSJNBb0047B19.25</name>
</gene>
<proteinExistence type="predicted"/>
<feature type="region of interest" description="Disordered" evidence="1">
    <location>
        <begin position="1"/>
        <end position="48"/>
    </location>
</feature>
<accession>Q8S5D9</accession>
<evidence type="ECO:0000313" key="2">
    <source>
        <dbReference type="EMBL" id="AAM08879.1"/>
    </source>
</evidence>
<reference evidence="3" key="1">
    <citation type="journal article" date="2005" name="Nature">
        <title>The map-based sequence of the rice genome.</title>
        <authorList>
            <consortium name="International rice genome sequencing project (IRGSP)"/>
            <person name="Matsumoto T."/>
            <person name="Wu J."/>
            <person name="Kanamori H."/>
            <person name="Katayose Y."/>
            <person name="Fujisawa M."/>
            <person name="Namiki N."/>
            <person name="Mizuno H."/>
            <person name="Yamamoto K."/>
            <person name="Antonio B.A."/>
            <person name="Baba T."/>
            <person name="Sakata K."/>
            <person name="Nagamura Y."/>
            <person name="Aoki H."/>
            <person name="Arikawa K."/>
            <person name="Arita K."/>
            <person name="Bito T."/>
            <person name="Chiden Y."/>
            <person name="Fujitsuka N."/>
            <person name="Fukunaka R."/>
            <person name="Hamada M."/>
            <person name="Harada C."/>
            <person name="Hayashi A."/>
            <person name="Hijishita S."/>
            <person name="Honda M."/>
            <person name="Hosokawa S."/>
            <person name="Ichikawa Y."/>
            <person name="Idonuma A."/>
            <person name="Iijima M."/>
            <person name="Ikeda M."/>
            <person name="Ikeno M."/>
            <person name="Ito K."/>
            <person name="Ito S."/>
            <person name="Ito T."/>
            <person name="Ito Y."/>
            <person name="Ito Y."/>
            <person name="Iwabuchi A."/>
            <person name="Kamiya K."/>
            <person name="Karasawa W."/>
            <person name="Kurita K."/>
            <person name="Katagiri S."/>
            <person name="Kikuta A."/>
            <person name="Kobayashi H."/>
            <person name="Kobayashi N."/>
            <person name="Machita K."/>
            <person name="Maehara T."/>
            <person name="Masukawa M."/>
            <person name="Mizubayashi T."/>
            <person name="Mukai Y."/>
            <person name="Nagasaki H."/>
            <person name="Nagata Y."/>
            <person name="Naito S."/>
            <person name="Nakashima M."/>
            <person name="Nakama Y."/>
            <person name="Nakamichi Y."/>
            <person name="Nakamura M."/>
            <person name="Meguro A."/>
            <person name="Negishi M."/>
            <person name="Ohta I."/>
            <person name="Ohta T."/>
            <person name="Okamoto M."/>
            <person name="Ono N."/>
            <person name="Saji S."/>
            <person name="Sakaguchi M."/>
            <person name="Sakai K."/>
            <person name="Shibata M."/>
            <person name="Shimokawa T."/>
            <person name="Song J."/>
            <person name="Takazaki Y."/>
            <person name="Terasawa K."/>
            <person name="Tsugane M."/>
            <person name="Tsuji K."/>
            <person name="Ueda S."/>
            <person name="Waki K."/>
            <person name="Yamagata H."/>
            <person name="Yamamoto M."/>
            <person name="Yamamoto S."/>
            <person name="Yamane H."/>
            <person name="Yoshiki S."/>
            <person name="Yoshihara R."/>
            <person name="Yukawa K."/>
            <person name="Zhong H."/>
            <person name="Yano M."/>
            <person name="Yuan Q."/>
            <person name="Ouyang S."/>
            <person name="Liu J."/>
            <person name="Jones K.M."/>
            <person name="Gansberger K."/>
            <person name="Moffat K."/>
            <person name="Hill J."/>
            <person name="Bera J."/>
            <person name="Fadrosh D."/>
            <person name="Jin S."/>
            <person name="Johri S."/>
            <person name="Kim M."/>
            <person name="Overton L."/>
            <person name="Reardon M."/>
            <person name="Tsitrin T."/>
            <person name="Vuong H."/>
            <person name="Weaver B."/>
            <person name="Ciecko A."/>
            <person name="Tallon L."/>
            <person name="Jackson J."/>
            <person name="Pai G."/>
            <person name="Aken S.V."/>
            <person name="Utterback T."/>
            <person name="Reidmuller S."/>
            <person name="Feldblyum T."/>
            <person name="Hsiao J."/>
            <person name="Zismann V."/>
            <person name="Iobst S."/>
            <person name="de Vazeille A.R."/>
            <person name="Buell C.R."/>
            <person name="Ying K."/>
            <person name="Li Y."/>
            <person name="Lu T."/>
            <person name="Huang Y."/>
            <person name="Zhao Q."/>
            <person name="Feng Q."/>
            <person name="Zhang L."/>
            <person name="Zhu J."/>
            <person name="Weng Q."/>
            <person name="Mu J."/>
            <person name="Lu Y."/>
            <person name="Fan D."/>
            <person name="Liu Y."/>
            <person name="Guan J."/>
            <person name="Zhang Y."/>
            <person name="Yu S."/>
            <person name="Liu X."/>
            <person name="Zhang Y."/>
            <person name="Hong G."/>
            <person name="Han B."/>
            <person name="Choisne N."/>
            <person name="Demange N."/>
            <person name="Orjeda G."/>
            <person name="Samain S."/>
            <person name="Cattolico L."/>
            <person name="Pelletier E."/>
            <person name="Couloux A."/>
            <person name="Segurens B."/>
            <person name="Wincker P."/>
            <person name="D'Hont A."/>
            <person name="Scarpelli C."/>
            <person name="Weissenbach J."/>
            <person name="Salanoubat M."/>
            <person name="Quetier F."/>
            <person name="Yu Y."/>
            <person name="Kim H.R."/>
            <person name="Rambo T."/>
            <person name="Currie J."/>
            <person name="Collura K."/>
            <person name="Luo M."/>
            <person name="Yang T."/>
            <person name="Ammiraju J.S.S."/>
            <person name="Engler F."/>
            <person name="Soderlund C."/>
            <person name="Wing R.A."/>
            <person name="Palmer L.E."/>
            <person name="de la Bastide M."/>
            <person name="Spiegel L."/>
            <person name="Nascimento L."/>
            <person name="Zutavern T."/>
            <person name="O'Shaughnessy A."/>
            <person name="Dike S."/>
            <person name="Dedhia N."/>
            <person name="Preston R."/>
            <person name="Balija V."/>
            <person name="McCombie W.R."/>
            <person name="Chow T."/>
            <person name="Chen H."/>
            <person name="Chung M."/>
            <person name="Chen C."/>
            <person name="Shaw J."/>
            <person name="Wu H."/>
            <person name="Hsiao K."/>
            <person name="Chao Y."/>
            <person name="Chu M."/>
            <person name="Cheng C."/>
            <person name="Hour A."/>
            <person name="Lee P."/>
            <person name="Lin S."/>
            <person name="Lin Y."/>
            <person name="Liou J."/>
            <person name="Liu S."/>
            <person name="Hsing Y."/>
            <person name="Raghuvanshi S."/>
            <person name="Mohanty A."/>
            <person name="Bharti A.K."/>
            <person name="Gaur A."/>
            <person name="Gupta V."/>
            <person name="Kumar D."/>
            <person name="Ravi V."/>
            <person name="Vij S."/>
            <person name="Kapur A."/>
            <person name="Khurana P."/>
            <person name="Khurana P."/>
            <person name="Khurana J.P."/>
            <person name="Tyagi A.K."/>
            <person name="Gaikwad K."/>
            <person name="Singh A."/>
            <person name="Dalal V."/>
            <person name="Srivastava S."/>
            <person name="Dixit A."/>
            <person name="Pal A.K."/>
            <person name="Ghazi I.A."/>
            <person name="Yadav M."/>
            <person name="Pandit A."/>
            <person name="Bhargava A."/>
            <person name="Sureshbabu K."/>
            <person name="Batra K."/>
            <person name="Sharma T.R."/>
            <person name="Mohapatra T."/>
            <person name="Singh N.K."/>
            <person name="Messing J."/>
            <person name="Nelson A.B."/>
            <person name="Fuks G."/>
            <person name="Kavchok S."/>
            <person name="Keizer G."/>
            <person name="Linton E."/>
            <person name="Llaca V."/>
            <person name="Song R."/>
            <person name="Tanyolac B."/>
            <person name="Young S."/>
            <person name="Ho-Il K."/>
            <person name="Hahn J.H."/>
            <person name="Sangsakoo G."/>
            <person name="Vanavichit A."/>
            <person name="de Mattos Luiz.A.T."/>
            <person name="Zimmer P.D."/>
            <person name="Malone G."/>
            <person name="Dellagostin O."/>
            <person name="de Oliveira A.C."/>
            <person name="Bevan M."/>
            <person name="Bancroft I."/>
            <person name="Minx P."/>
            <person name="Cordum H."/>
            <person name="Wilson R."/>
            <person name="Cheng Z."/>
            <person name="Jin W."/>
            <person name="Jiang J."/>
            <person name="Leong S.A."/>
            <person name="Iwama H."/>
            <person name="Gojobori T."/>
            <person name="Itoh T."/>
            <person name="Niimura Y."/>
            <person name="Fujii Y."/>
            <person name="Habara T."/>
            <person name="Sakai H."/>
            <person name="Sato Y."/>
            <person name="Wilson G."/>
            <person name="Kumar K."/>
            <person name="McCouch S."/>
            <person name="Juretic N."/>
            <person name="Hoen D."/>
            <person name="Wright S."/>
            <person name="Bruskiewich R."/>
            <person name="Bureau T."/>
            <person name="Miyao A."/>
            <person name="Hirochika H."/>
            <person name="Nishikawa T."/>
            <person name="Kadowaki K."/>
            <person name="Sugiura M."/>
            <person name="Burr B."/>
            <person name="Sasaki T."/>
        </authorList>
    </citation>
    <scope>NUCLEOTIDE SEQUENCE [LARGE SCALE GENOMIC DNA]</scope>
    <source>
        <strain evidence="3">cv. Nipponbare</strain>
    </source>
</reference>
<feature type="compositionally biased region" description="Basic and acidic residues" evidence="1">
    <location>
        <begin position="129"/>
        <end position="142"/>
    </location>
</feature>
<evidence type="ECO:0000256" key="1">
    <source>
        <dbReference type="SAM" id="MobiDB-lite"/>
    </source>
</evidence>
<dbReference type="AlphaFoldDB" id="Q8S5D9"/>
<feature type="compositionally biased region" description="Basic and acidic residues" evidence="1">
    <location>
        <begin position="37"/>
        <end position="48"/>
    </location>
</feature>
<organism evidence="2 3">
    <name type="scientific">Oryza sativa subsp. japonica</name>
    <name type="common">Rice</name>
    <dbReference type="NCBI Taxonomy" id="39947"/>
    <lineage>
        <taxon>Eukaryota</taxon>
        <taxon>Viridiplantae</taxon>
        <taxon>Streptophyta</taxon>
        <taxon>Embryophyta</taxon>
        <taxon>Tracheophyta</taxon>
        <taxon>Spermatophyta</taxon>
        <taxon>Magnoliopsida</taxon>
        <taxon>Liliopsida</taxon>
        <taxon>Poales</taxon>
        <taxon>Poaceae</taxon>
        <taxon>BOP clade</taxon>
        <taxon>Oryzoideae</taxon>
        <taxon>Oryzeae</taxon>
        <taxon>Oryzinae</taxon>
        <taxon>Oryza</taxon>
        <taxon>Oryza sativa</taxon>
    </lineage>
</organism>
<feature type="region of interest" description="Disordered" evidence="1">
    <location>
        <begin position="116"/>
        <end position="159"/>
    </location>
</feature>
<sequence length="159" mass="17616">MDPRPIASSSRLARHCRRHRSSCRRAAPKMCRQDAGGVRERQRRLEREPECSLAVVEPDEAVESVFLVSPDGVVQPVPTAVDWDRLEVLAKNDDKGRQEIVGDDKFYELLELRAKDEQARRTNANQDANADKGKAAADEDNTRAAIPVDDAIPGDGDGI</sequence>
<reference evidence="3" key="2">
    <citation type="journal article" date="2008" name="Nucleic Acids Res.">
        <title>The rice annotation project database (RAP-DB): 2008 update.</title>
        <authorList>
            <consortium name="The rice annotation project (RAP)"/>
        </authorList>
    </citation>
    <scope>GENOME REANNOTATION</scope>
    <source>
        <strain evidence="3">cv. Nipponbare</strain>
    </source>
</reference>
<feature type="compositionally biased region" description="Basic residues" evidence="1">
    <location>
        <begin position="12"/>
        <end position="27"/>
    </location>
</feature>
<dbReference type="EMBL" id="AC113339">
    <property type="protein sequence ID" value="AAM08879.1"/>
    <property type="molecule type" value="Genomic_DNA"/>
</dbReference>